<evidence type="ECO:0000313" key="4">
    <source>
        <dbReference type="EMBL" id="ACO77945.1"/>
    </source>
</evidence>
<protein>
    <submittedName>
        <fullName evidence="4">Outer membrane porin</fullName>
    </submittedName>
</protein>
<evidence type="ECO:0000256" key="2">
    <source>
        <dbReference type="ARBA" id="ARBA00022448"/>
    </source>
</evidence>
<gene>
    <name evidence="4" type="ordered locus">Avin_17320</name>
</gene>
<dbReference type="OrthoDB" id="6759120at2"/>
<reference evidence="4 5" key="1">
    <citation type="journal article" date="2009" name="J. Bacteriol.">
        <title>Genome sequence of Azotobacter vinelandii, an obligate aerobe specialized to support diverse anaerobic metabolic processes.</title>
        <authorList>
            <person name="Setubal J.C."/>
            <person name="dos Santos P."/>
            <person name="Goldman B.S."/>
            <person name="Ertesvag H."/>
            <person name="Espin G."/>
            <person name="Rubio L.M."/>
            <person name="Valla S."/>
            <person name="Almeida N.F."/>
            <person name="Balasubramanian D."/>
            <person name="Cromes L."/>
            <person name="Curatti L."/>
            <person name="Du Z."/>
            <person name="Godsy E."/>
            <person name="Goodner B."/>
            <person name="Hellner-Burris K."/>
            <person name="Hernandez J.A."/>
            <person name="Houmiel K."/>
            <person name="Imperial J."/>
            <person name="Kennedy C."/>
            <person name="Larson T.J."/>
            <person name="Latreille P."/>
            <person name="Ligon L.S."/>
            <person name="Lu J."/>
            <person name="Maerk M."/>
            <person name="Miller N.M."/>
            <person name="Norton S."/>
            <person name="O'Carroll I.P."/>
            <person name="Paulsen I."/>
            <person name="Raulfs E.C."/>
            <person name="Roemer R."/>
            <person name="Rosser J."/>
            <person name="Segura D."/>
            <person name="Slater S."/>
            <person name="Stricklin S.L."/>
            <person name="Studholme D.J."/>
            <person name="Sun J."/>
            <person name="Viana C.J."/>
            <person name="Wallin E."/>
            <person name="Wang B."/>
            <person name="Wheeler C."/>
            <person name="Zhu H."/>
            <person name="Dean D.R."/>
            <person name="Dixon R."/>
            <person name="Wood D."/>
        </authorList>
    </citation>
    <scope>NUCLEOTIDE SEQUENCE [LARGE SCALE GENOMIC DNA]</scope>
    <source>
        <strain evidence="5">DJ / ATCC BAA-1303</strain>
    </source>
</reference>
<dbReference type="eggNOG" id="ENOG5032R7I">
    <property type="taxonomic scope" value="Bacteria"/>
</dbReference>
<dbReference type="GO" id="GO:0015288">
    <property type="term" value="F:porin activity"/>
    <property type="evidence" value="ECO:0007669"/>
    <property type="project" value="TreeGrafter"/>
</dbReference>
<dbReference type="Proteomes" id="UP000002424">
    <property type="component" value="Chromosome"/>
</dbReference>
<dbReference type="InterPro" id="IPR005318">
    <property type="entry name" value="OM_porin_bac"/>
</dbReference>
<dbReference type="GO" id="GO:0016020">
    <property type="term" value="C:membrane"/>
    <property type="evidence" value="ECO:0007669"/>
    <property type="project" value="InterPro"/>
</dbReference>
<dbReference type="KEGG" id="avn:Avin_17320"/>
<dbReference type="GeneID" id="88184996"/>
<organism evidence="4 5">
    <name type="scientific">Azotobacter vinelandii (strain DJ / ATCC BAA-1303)</name>
    <dbReference type="NCBI Taxonomy" id="322710"/>
    <lineage>
        <taxon>Bacteria</taxon>
        <taxon>Pseudomonadati</taxon>
        <taxon>Pseudomonadota</taxon>
        <taxon>Gammaproteobacteria</taxon>
        <taxon>Pseudomonadales</taxon>
        <taxon>Pseudomonadaceae</taxon>
        <taxon>Azotobacter</taxon>
    </lineage>
</organism>
<dbReference type="Gene3D" id="2.40.160.10">
    <property type="entry name" value="Porin"/>
    <property type="match status" value="1"/>
</dbReference>
<dbReference type="EMBL" id="CP001157">
    <property type="protein sequence ID" value="ACO77945.1"/>
    <property type="molecule type" value="Genomic_DNA"/>
</dbReference>
<dbReference type="EnsemblBacteria" id="ACO77945">
    <property type="protein sequence ID" value="ACO77945"/>
    <property type="gene ID" value="Avin_17320"/>
</dbReference>
<dbReference type="Pfam" id="PF03573">
    <property type="entry name" value="OprD"/>
    <property type="match status" value="1"/>
</dbReference>
<evidence type="ECO:0000313" key="5">
    <source>
        <dbReference type="Proteomes" id="UP000002424"/>
    </source>
</evidence>
<dbReference type="InterPro" id="IPR023614">
    <property type="entry name" value="Porin_dom_sf"/>
</dbReference>
<dbReference type="PANTHER" id="PTHR34596">
    <property type="entry name" value="CHITOPORIN"/>
    <property type="match status" value="1"/>
</dbReference>
<dbReference type="RefSeq" id="WP_012700355.1">
    <property type="nucleotide sequence ID" value="NC_012560.1"/>
</dbReference>
<name>C1DSJ0_AZOVD</name>
<dbReference type="AlphaFoldDB" id="C1DSJ0"/>
<dbReference type="STRING" id="322710.Avin_17320"/>
<comment type="similarity">
    <text evidence="1">Belongs to the outer membrane porin (Opr) (TC 1.B.25) family.</text>
</comment>
<sequence length="402" mass="44966">MPASGDFLADSKATLTLRNFYMDRDYKGDATRFQSQSRQAEWAQGFILNVQSGYTEGPVGFAVGLTSKTGVKLDSSPDRVGTGLLAYGPDGKAESSYSQFDFVLKARAAQTELAVGGLTPMVPILVSPTVRLFPPVFRGAQMKSGEFRDLTLHAGYFDRIEERNSTNFEALRIASPWGRFESSAEGSHFAFVGADYRWTPGLVTNHYFGYLDDVYKQHYLGVQFSHALGPGKLQHDFRYFSSSEQGEARAGDIDNRYAGFFSTYKYKGHAFGAGYYRIFGEHGFVGINATFTHTHSQGLLDGEMGNPDERVWQVRYDYDFAASGLPGLLATFRYADGSHINMPAFSASRAHESERYLELSYVIQSGPLKDMAFRVRQADYQSSYSRDVNELRINMDYTIAIW</sequence>
<proteinExistence type="inferred from homology"/>
<keyword evidence="5" id="KW-1185">Reference proteome</keyword>
<evidence type="ECO:0000256" key="1">
    <source>
        <dbReference type="ARBA" id="ARBA00009075"/>
    </source>
</evidence>
<dbReference type="HOGENOM" id="CLU_042378_2_1_6"/>
<evidence type="ECO:0000256" key="3">
    <source>
        <dbReference type="ARBA" id="ARBA00022729"/>
    </source>
</evidence>
<keyword evidence="3" id="KW-0732">Signal</keyword>
<keyword evidence="2" id="KW-0813">Transport</keyword>
<dbReference type="PANTHER" id="PTHR34596:SF2">
    <property type="entry name" value="CHITOPORIN"/>
    <property type="match status" value="1"/>
</dbReference>
<accession>C1DSJ0</accession>